<evidence type="ECO:0000256" key="1">
    <source>
        <dbReference type="SAM" id="MobiDB-lite"/>
    </source>
</evidence>
<reference evidence="3" key="1">
    <citation type="journal article" date="2019" name="Int. J. Syst. Evol. Microbiol.">
        <title>The Global Catalogue of Microorganisms (GCM) 10K type strain sequencing project: providing services to taxonomists for standard genome sequencing and annotation.</title>
        <authorList>
            <consortium name="The Broad Institute Genomics Platform"/>
            <consortium name="The Broad Institute Genome Sequencing Center for Infectious Disease"/>
            <person name="Wu L."/>
            <person name="Ma J."/>
        </authorList>
    </citation>
    <scope>NUCLEOTIDE SEQUENCE [LARGE SCALE GENOMIC DNA]</scope>
    <source>
        <strain evidence="3">JCM 3369</strain>
    </source>
</reference>
<dbReference type="EMBL" id="JBHUFA010000002">
    <property type="protein sequence ID" value="MFD1695892.1"/>
    <property type="molecule type" value="Genomic_DNA"/>
</dbReference>
<protein>
    <submittedName>
        <fullName evidence="2">DUF3618 domain-containing protein</fullName>
    </submittedName>
</protein>
<organism evidence="2 3">
    <name type="scientific">Roseibium aestuarii</name>
    <dbReference type="NCBI Taxonomy" id="2600299"/>
    <lineage>
        <taxon>Bacteria</taxon>
        <taxon>Pseudomonadati</taxon>
        <taxon>Pseudomonadota</taxon>
        <taxon>Alphaproteobacteria</taxon>
        <taxon>Hyphomicrobiales</taxon>
        <taxon>Stappiaceae</taxon>
        <taxon>Roseibium</taxon>
    </lineage>
</organism>
<evidence type="ECO:0000313" key="3">
    <source>
        <dbReference type="Proteomes" id="UP001597327"/>
    </source>
</evidence>
<feature type="region of interest" description="Disordered" evidence="1">
    <location>
        <begin position="1"/>
        <end position="22"/>
    </location>
</feature>
<accession>A0ABW4JUR8</accession>
<dbReference type="Proteomes" id="UP001597327">
    <property type="component" value="Unassembled WGS sequence"/>
</dbReference>
<keyword evidence="3" id="KW-1185">Reference proteome</keyword>
<sequence>MSTSHGSMSHGSIVTAHRPLRPEKLAETPQIARIEADLDLKRQRIAGLVDELADRLSPSRLAQEGLSRSLQSGPVRKAASVARETYAQNPVAVGLAALALGYVLYQGTVTYLDQQDERLDPDGEATDSLSG</sequence>
<proteinExistence type="predicted"/>
<comment type="caution">
    <text evidence="2">The sequence shown here is derived from an EMBL/GenBank/DDBJ whole genome shotgun (WGS) entry which is preliminary data.</text>
</comment>
<dbReference type="RefSeq" id="WP_149893858.1">
    <property type="nucleotide sequence ID" value="NZ_JBHUFA010000002.1"/>
</dbReference>
<dbReference type="InterPro" id="IPR022062">
    <property type="entry name" value="DUF3618"/>
</dbReference>
<dbReference type="Pfam" id="PF12277">
    <property type="entry name" value="DUF3618"/>
    <property type="match status" value="1"/>
</dbReference>
<name>A0ABW4JUR8_9HYPH</name>
<feature type="compositionally biased region" description="Low complexity" evidence="1">
    <location>
        <begin position="1"/>
        <end position="12"/>
    </location>
</feature>
<gene>
    <name evidence="2" type="ORF">ACFSC7_10230</name>
</gene>
<evidence type="ECO:0000313" key="2">
    <source>
        <dbReference type="EMBL" id="MFD1695892.1"/>
    </source>
</evidence>